<keyword evidence="3" id="KW-0804">Transcription</keyword>
<feature type="domain" description="HMG box" evidence="7">
    <location>
        <begin position="700"/>
        <end position="768"/>
    </location>
</feature>
<evidence type="ECO:0000313" key="8">
    <source>
        <dbReference type="EMBL" id="QNN94697.1"/>
    </source>
</evidence>
<proteinExistence type="evidence at transcript level"/>
<evidence type="ECO:0000256" key="1">
    <source>
        <dbReference type="ARBA" id="ARBA00023015"/>
    </source>
</evidence>
<evidence type="ECO:0000256" key="5">
    <source>
        <dbReference type="PROSITE-ProRule" id="PRU00267"/>
    </source>
</evidence>
<dbReference type="GO" id="GO:0000981">
    <property type="term" value="F:DNA-binding transcription factor activity, RNA polymerase II-specific"/>
    <property type="evidence" value="ECO:0007669"/>
    <property type="project" value="TreeGrafter"/>
</dbReference>
<dbReference type="Gene3D" id="1.10.30.10">
    <property type="entry name" value="High mobility group box domain"/>
    <property type="match status" value="1"/>
</dbReference>
<feature type="region of interest" description="Disordered" evidence="6">
    <location>
        <begin position="805"/>
        <end position="855"/>
    </location>
</feature>
<feature type="compositionally biased region" description="Polar residues" evidence="6">
    <location>
        <begin position="328"/>
        <end position="345"/>
    </location>
</feature>
<dbReference type="GO" id="GO:0045165">
    <property type="term" value="P:cell fate commitment"/>
    <property type="evidence" value="ECO:0007669"/>
    <property type="project" value="TreeGrafter"/>
</dbReference>
<keyword evidence="4 5" id="KW-0539">Nucleus</keyword>
<dbReference type="GO" id="GO:0005634">
    <property type="term" value="C:nucleus"/>
    <property type="evidence" value="ECO:0007669"/>
    <property type="project" value="UniProtKB-UniRule"/>
</dbReference>
<feature type="region of interest" description="Disordered" evidence="6">
    <location>
        <begin position="215"/>
        <end position="239"/>
    </location>
</feature>
<evidence type="ECO:0000256" key="6">
    <source>
        <dbReference type="SAM" id="MobiDB-lite"/>
    </source>
</evidence>
<keyword evidence="1" id="KW-0805">Transcription regulation</keyword>
<feature type="region of interest" description="Disordered" evidence="6">
    <location>
        <begin position="279"/>
        <end position="516"/>
    </location>
</feature>
<dbReference type="InterPro" id="IPR051356">
    <property type="entry name" value="SOX/SOX-like_TF"/>
</dbReference>
<feature type="compositionally biased region" description="Gly residues" evidence="6">
    <location>
        <begin position="930"/>
        <end position="956"/>
    </location>
</feature>
<dbReference type="GO" id="GO:0000978">
    <property type="term" value="F:RNA polymerase II cis-regulatory region sequence-specific DNA binding"/>
    <property type="evidence" value="ECO:0007669"/>
    <property type="project" value="TreeGrafter"/>
</dbReference>
<feature type="compositionally biased region" description="Low complexity" evidence="6">
    <location>
        <begin position="680"/>
        <end position="695"/>
    </location>
</feature>
<feature type="compositionally biased region" description="Low complexity" evidence="6">
    <location>
        <begin position="825"/>
        <end position="848"/>
    </location>
</feature>
<feature type="compositionally biased region" description="Basic and acidic residues" evidence="6">
    <location>
        <begin position="355"/>
        <end position="374"/>
    </location>
</feature>
<dbReference type="FunFam" id="1.10.30.10:FF:000003">
    <property type="entry name" value="Putative transcription factor SOX-6"/>
    <property type="match status" value="1"/>
</dbReference>
<dbReference type="AlphaFoldDB" id="A0A7G9UKZ6"/>
<feature type="compositionally biased region" description="Polar residues" evidence="6">
    <location>
        <begin position="9"/>
        <end position="21"/>
    </location>
</feature>
<evidence type="ECO:0000256" key="4">
    <source>
        <dbReference type="ARBA" id="ARBA00023242"/>
    </source>
</evidence>
<feature type="compositionally biased region" description="Low complexity" evidence="6">
    <location>
        <begin position="414"/>
        <end position="433"/>
    </location>
</feature>
<dbReference type="InterPro" id="IPR036910">
    <property type="entry name" value="HMG_box_dom_sf"/>
</dbReference>
<organism evidence="8">
    <name type="scientific">Malacoceros fuliginosus</name>
    <name type="common">Polychaete tubeworm</name>
    <name type="synonym">Scolelepis fuliginosa</name>
    <dbReference type="NCBI Taxonomy" id="271776"/>
    <lineage>
        <taxon>Eukaryota</taxon>
        <taxon>Metazoa</taxon>
        <taxon>Spiralia</taxon>
        <taxon>Lophotrochozoa</taxon>
        <taxon>Annelida</taxon>
        <taxon>Polychaeta</taxon>
        <taxon>Sedentaria</taxon>
        <taxon>Canalipalpata</taxon>
        <taxon>Spionida</taxon>
        <taxon>Spionidae</taxon>
        <taxon>Malacoceros</taxon>
    </lineage>
</organism>
<feature type="compositionally biased region" description="Low complexity" evidence="6">
    <location>
        <begin position="375"/>
        <end position="385"/>
    </location>
</feature>
<feature type="region of interest" description="Disordered" evidence="6">
    <location>
        <begin position="914"/>
        <end position="982"/>
    </location>
</feature>
<feature type="region of interest" description="Disordered" evidence="6">
    <location>
        <begin position="1"/>
        <end position="184"/>
    </location>
</feature>
<dbReference type="EMBL" id="MT901666">
    <property type="protein sequence ID" value="QNN94697.1"/>
    <property type="molecule type" value="mRNA"/>
</dbReference>
<dbReference type="PROSITE" id="PS50118">
    <property type="entry name" value="HMG_BOX_2"/>
    <property type="match status" value="1"/>
</dbReference>
<dbReference type="SUPFAM" id="SSF47095">
    <property type="entry name" value="HMG-box"/>
    <property type="match status" value="1"/>
</dbReference>
<evidence type="ECO:0000256" key="3">
    <source>
        <dbReference type="ARBA" id="ARBA00023163"/>
    </source>
</evidence>
<evidence type="ECO:0000259" key="7">
    <source>
        <dbReference type="PROSITE" id="PS50118"/>
    </source>
</evidence>
<feature type="compositionally biased region" description="Low complexity" evidence="6">
    <location>
        <begin position="488"/>
        <end position="504"/>
    </location>
</feature>
<feature type="compositionally biased region" description="Polar residues" evidence="6">
    <location>
        <begin position="957"/>
        <end position="972"/>
    </location>
</feature>
<name>A0A7G9UKZ6_MALFL</name>
<evidence type="ECO:0000256" key="2">
    <source>
        <dbReference type="ARBA" id="ARBA00023125"/>
    </source>
</evidence>
<feature type="compositionally biased region" description="Polar residues" evidence="6">
    <location>
        <begin position="221"/>
        <end position="239"/>
    </location>
</feature>
<protein>
    <submittedName>
        <fullName evidence="8">Transcription factor SoxD</fullName>
    </submittedName>
</protein>
<dbReference type="InterPro" id="IPR009071">
    <property type="entry name" value="HMG_box_dom"/>
</dbReference>
<dbReference type="CDD" id="cd22042">
    <property type="entry name" value="HMG-box_EGL13-like"/>
    <property type="match status" value="1"/>
</dbReference>
<dbReference type="PANTHER" id="PTHR45789">
    <property type="entry name" value="FI18025P1"/>
    <property type="match status" value="1"/>
</dbReference>
<feature type="DNA-binding region" description="HMG box" evidence="5">
    <location>
        <begin position="700"/>
        <end position="768"/>
    </location>
</feature>
<sequence>MSSKRKNTPTKLATDNSSSSAVLDMYPALSNGGCGSDGDSNLDSDLSESDSLSQTMDTTPRDHPRRRRLSDNDDDDADDRSAPSPSLSDRPQTKKQRLLQSVHQHDTNNPGLSPAHSSCSSNSEAVDGVDSNLDSFVDNHHHHNEAERTHPADSSSTTNHDELTVVNNNNTILGGGSGKNGTRKSMNHVLQKLNQNGMDAHTAHQLSMMNNHLRGQHGHQDQLSPSTSPVATAMDQQSGGDQLMTSIQAQLMREETVEEKQKRLNDMIAQLQNFKETLASNNNNNNAAPTIINPEHKQSSNSGGASPISIKSEDPASSPSGGHYSPNHPHQATSPSFQQAPTGGTTDAPLNLTKPKSEIKSEDSSDRPSFDRRSSIGSSGSTSPISQPPPAHSHSSGSSHRSANILAPPPPVAPNSSSNNHGDISTSRSSSQSDNDRERHHKSAASAAQHQSMPPMFPGMHAFPGHGGGPGSYMQGLTSPLGGAGRKSPGSSSTSSGRQSQTPPSSKPVMPTQQHSPLFDKDKMLQESFARSGLPMGMLPVSLPGFYPGAGALSMPLYSMPLPGAMAPIMHVPGHAGMLPTPPPDSSPIKSEDGTSSSLPPSSYVQQLQNKMFGAKIMRNKNGQNGEMPDSHHQLSPSSAGRHLPHPHHPHHDGGDPHGLGSPQHHHQQGAPAGSGGNGSSAHHQQQSAAAAAASDKTHIKRPMNAFMVWARDERRKILKACPDMHNSNISKILGAKWKSMAEEEKRPYFEEQSRLSKAHMEEHPDYKYRPRPKRTCVVDGKKMRISEYKNIMKERRTDVRRMWYDGAPTSGNSGGAFPDLSGVPPHSHGGTMHPSSTTSPSSSTSSSDVLKSQSSAATAGLYTPPSFLHSPPPPPNMDALMAAAKLQQNSVLGGFPHHAAAAAAAMAAMMQVAPGTGEHRPSSAEQRSGMGGGSGMNEYGGGSYHGMDNGAGGDSSGSEDNNTTSRASPQYSIPAPTAALS</sequence>
<dbReference type="Pfam" id="PF00505">
    <property type="entry name" value="HMG_box"/>
    <property type="match status" value="1"/>
</dbReference>
<feature type="region of interest" description="Disordered" evidence="6">
    <location>
        <begin position="576"/>
        <end position="602"/>
    </location>
</feature>
<feature type="compositionally biased region" description="Polar residues" evidence="6">
    <location>
        <begin position="98"/>
        <end position="124"/>
    </location>
</feature>
<keyword evidence="2 5" id="KW-0238">DNA-binding</keyword>
<dbReference type="SMART" id="SM00398">
    <property type="entry name" value="HMG"/>
    <property type="match status" value="1"/>
</dbReference>
<feature type="region of interest" description="Disordered" evidence="6">
    <location>
        <begin position="620"/>
        <end position="698"/>
    </location>
</feature>
<accession>A0A7G9UKZ6</accession>
<feature type="compositionally biased region" description="Low complexity" evidence="6">
    <location>
        <begin position="392"/>
        <end position="402"/>
    </location>
</feature>
<reference evidence="8" key="1">
    <citation type="submission" date="2020-08" db="EMBL/GenBank/DDBJ databases">
        <title>The development of early pioneer neurons in the annelid Malacoceros fuliginosus.</title>
        <authorList>
            <person name="Kumar S."/>
            <person name="Tumu S."/>
            <person name="Helm C."/>
            <person name="Hausen H."/>
        </authorList>
    </citation>
    <scope>NUCLEOTIDE SEQUENCE</scope>
</reference>
<dbReference type="PANTHER" id="PTHR45789:SF2">
    <property type="entry name" value="FI18025P1"/>
    <property type="match status" value="1"/>
</dbReference>
<gene>
    <name evidence="8" type="primary">SoxD</name>
</gene>